<protein>
    <submittedName>
        <fullName evidence="1">Uncharacterized protein</fullName>
    </submittedName>
</protein>
<reference evidence="1" key="1">
    <citation type="submission" date="2022-08" db="EMBL/GenBank/DDBJ databases">
        <title>Genome Sequence of Fusarium decemcellulare.</title>
        <authorList>
            <person name="Buettner E."/>
        </authorList>
    </citation>
    <scope>NUCLEOTIDE SEQUENCE</scope>
    <source>
        <strain evidence="1">Babe19</strain>
    </source>
</reference>
<dbReference type="EMBL" id="JANRMS010000773">
    <property type="protein sequence ID" value="KAJ3534572.1"/>
    <property type="molecule type" value="Genomic_DNA"/>
</dbReference>
<organism evidence="1 2">
    <name type="scientific">Fusarium decemcellulare</name>
    <dbReference type="NCBI Taxonomy" id="57161"/>
    <lineage>
        <taxon>Eukaryota</taxon>
        <taxon>Fungi</taxon>
        <taxon>Dikarya</taxon>
        <taxon>Ascomycota</taxon>
        <taxon>Pezizomycotina</taxon>
        <taxon>Sordariomycetes</taxon>
        <taxon>Hypocreomycetidae</taxon>
        <taxon>Hypocreales</taxon>
        <taxon>Nectriaceae</taxon>
        <taxon>Fusarium</taxon>
        <taxon>Fusarium decemcellulare species complex</taxon>
    </lineage>
</organism>
<proteinExistence type="predicted"/>
<gene>
    <name evidence="1" type="ORF">NM208_g7483</name>
</gene>
<dbReference type="Proteomes" id="UP001148629">
    <property type="component" value="Unassembled WGS sequence"/>
</dbReference>
<keyword evidence="2" id="KW-1185">Reference proteome</keyword>
<comment type="caution">
    <text evidence="1">The sequence shown here is derived from an EMBL/GenBank/DDBJ whole genome shotgun (WGS) entry which is preliminary data.</text>
</comment>
<accession>A0ACC1S8Z7</accession>
<evidence type="ECO:0000313" key="2">
    <source>
        <dbReference type="Proteomes" id="UP001148629"/>
    </source>
</evidence>
<evidence type="ECO:0000313" key="1">
    <source>
        <dbReference type="EMBL" id="KAJ3534572.1"/>
    </source>
</evidence>
<name>A0ACC1S8Z7_9HYPO</name>
<sequence>MQSITETSNNIAQFQAPDQIDTKKQTTDAEKTHEPGHDEVDFKAAPHEEVGDNIFGGENGEGYRNMGRWDTLFALVTNQLGLGILSLPACLKILGIIPGLIAIVTIGILTWYSGEFTTSPALGSAPLVFAKAAYGVIIPAVLTTGLSNGHIGIKYIYIAIMRWMKITNEITSTTPRSWIIWISCATVFWILCFILSNAIPIFDSILSISSCTTYAWTAWGVSAFFWFHMNKGSYFSSWKQRAFFVLNVTIIGLTLFMNSVGLWSAISELLDNFKKGTGVRGSFDCGNNASF</sequence>